<dbReference type="AlphaFoldDB" id="A0A0N4TX71"/>
<gene>
    <name evidence="2" type="ORF">BPAG_LOCUS13489</name>
</gene>
<evidence type="ECO:0000313" key="3">
    <source>
        <dbReference type="Proteomes" id="UP000278627"/>
    </source>
</evidence>
<evidence type="ECO:0000256" key="1">
    <source>
        <dbReference type="SAM" id="Phobius"/>
    </source>
</evidence>
<dbReference type="STRING" id="6280.A0A0N4TX71"/>
<dbReference type="Proteomes" id="UP000278627">
    <property type="component" value="Unassembled WGS sequence"/>
</dbReference>
<reference evidence="4" key="1">
    <citation type="submission" date="2016-04" db="UniProtKB">
        <authorList>
            <consortium name="WormBaseParasite"/>
        </authorList>
    </citation>
    <scope>IDENTIFICATION</scope>
</reference>
<dbReference type="EMBL" id="UZAD01013400">
    <property type="protein sequence ID" value="VDN94674.1"/>
    <property type="molecule type" value="Genomic_DNA"/>
</dbReference>
<sequence length="117" mass="14171">VKNFNSFNNEFFFFAIIFKFHITPYGLCHYRFSKPRDKIFRRQINHCQFDGIRNFTTINDDITQHDYQHSVIYMQNTKSNADIIDIEAEEKMILKSLIIPDWSLVVETQYVYRLNYS</sequence>
<reference evidence="2 3" key="2">
    <citation type="submission" date="2018-11" db="EMBL/GenBank/DDBJ databases">
        <authorList>
            <consortium name="Pathogen Informatics"/>
        </authorList>
    </citation>
    <scope>NUCLEOTIDE SEQUENCE [LARGE SCALE GENOMIC DNA]</scope>
</reference>
<evidence type="ECO:0000313" key="4">
    <source>
        <dbReference type="WBParaSite" id="BPAG_0001356101-mRNA-1"/>
    </source>
</evidence>
<accession>A0A0N4TX71</accession>
<name>A0A0N4TX71_BRUPA</name>
<keyword evidence="1" id="KW-0812">Transmembrane</keyword>
<proteinExistence type="predicted"/>
<keyword evidence="1" id="KW-1133">Transmembrane helix</keyword>
<dbReference type="WBParaSite" id="BPAG_0001356101-mRNA-1">
    <property type="protein sequence ID" value="BPAG_0001356101-mRNA-1"/>
    <property type="gene ID" value="BPAG_0001356101"/>
</dbReference>
<protein>
    <submittedName>
        <fullName evidence="2 4">Uncharacterized protein</fullName>
    </submittedName>
</protein>
<organism evidence="4">
    <name type="scientific">Brugia pahangi</name>
    <name type="common">Filarial nematode worm</name>
    <dbReference type="NCBI Taxonomy" id="6280"/>
    <lineage>
        <taxon>Eukaryota</taxon>
        <taxon>Metazoa</taxon>
        <taxon>Ecdysozoa</taxon>
        <taxon>Nematoda</taxon>
        <taxon>Chromadorea</taxon>
        <taxon>Rhabditida</taxon>
        <taxon>Spirurina</taxon>
        <taxon>Spiruromorpha</taxon>
        <taxon>Filarioidea</taxon>
        <taxon>Onchocercidae</taxon>
        <taxon>Brugia</taxon>
    </lineage>
</organism>
<keyword evidence="1" id="KW-0472">Membrane</keyword>
<feature type="transmembrane region" description="Helical" evidence="1">
    <location>
        <begin position="12"/>
        <end position="32"/>
    </location>
</feature>
<evidence type="ECO:0000313" key="2">
    <source>
        <dbReference type="EMBL" id="VDN94674.1"/>
    </source>
</evidence>
<keyword evidence="3" id="KW-1185">Reference proteome</keyword>